<feature type="compositionally biased region" description="Polar residues" evidence="1">
    <location>
        <begin position="423"/>
        <end position="436"/>
    </location>
</feature>
<organism evidence="3 4">
    <name type="scientific">Albidovulum sediminis</name>
    <dbReference type="NCBI Taxonomy" id="3066345"/>
    <lineage>
        <taxon>Bacteria</taxon>
        <taxon>Pseudomonadati</taxon>
        <taxon>Pseudomonadota</taxon>
        <taxon>Alphaproteobacteria</taxon>
        <taxon>Rhodobacterales</taxon>
        <taxon>Paracoccaceae</taxon>
        <taxon>Albidovulum</taxon>
    </lineage>
</organism>
<dbReference type="RefSeq" id="WP_261496217.1">
    <property type="nucleotide sequence ID" value="NZ_JAOCQF010000002.1"/>
</dbReference>
<comment type="caution">
    <text evidence="3">The sequence shown here is derived from an EMBL/GenBank/DDBJ whole genome shotgun (WGS) entry which is preliminary data.</text>
</comment>
<proteinExistence type="predicted"/>
<dbReference type="NCBIfam" id="TIGR03660">
    <property type="entry name" value="T1SS_rpt_143"/>
    <property type="match status" value="1"/>
</dbReference>
<keyword evidence="4" id="KW-1185">Reference proteome</keyword>
<gene>
    <name evidence="3" type="ORF">N5I32_12540</name>
</gene>
<feature type="region of interest" description="Disordered" evidence="1">
    <location>
        <begin position="409"/>
        <end position="436"/>
    </location>
</feature>
<dbReference type="InterPro" id="IPR019959">
    <property type="entry name" value="T1SS-143_rpt-cont_dom"/>
</dbReference>
<dbReference type="InterPro" id="IPR043824">
    <property type="entry name" value="DUF5801"/>
</dbReference>
<reference evidence="4" key="1">
    <citation type="submission" date="2023-07" db="EMBL/GenBank/DDBJ databases">
        <title>Defluviimonas sediminis sp. nov., isolated from mangrove sediment.</title>
        <authorList>
            <person name="Liu L."/>
            <person name="Li J."/>
            <person name="Huang Y."/>
            <person name="Pan J."/>
            <person name="Li M."/>
        </authorList>
    </citation>
    <scope>NUCLEOTIDE SEQUENCE [LARGE SCALE GENOMIC DNA]</scope>
    <source>
        <strain evidence="4">FT324</strain>
    </source>
</reference>
<dbReference type="EMBL" id="JAOCQF010000002">
    <property type="protein sequence ID" value="MCT8330348.1"/>
    <property type="molecule type" value="Genomic_DNA"/>
</dbReference>
<evidence type="ECO:0000256" key="1">
    <source>
        <dbReference type="SAM" id="MobiDB-lite"/>
    </source>
</evidence>
<evidence type="ECO:0000313" key="4">
    <source>
        <dbReference type="Proteomes" id="UP001205601"/>
    </source>
</evidence>
<sequence>MTDIAGKFDVGRVDTSQGIVETTPVGGSLLVDDDGPTAAITDTGVTVTHDETAGVQADTDQAGAVPTVFATGDGLPATAIGWAQSAGAVVSTAGTAFGTDGAAATDSAVWSLTIPNLAGTDSGLNAISGADIILFVEEHNGEMIIVGREGGAAGAVVLAVSITQTGLLQVVQYGAVEHLPNTTADQTATMLDTAIQAVLTVTDADGDTHVDTEYIGDKVNIQDDGPTGEDIGTETLEEDDLANALSTGNNEDASVDAHTATIDLSDGVTSTGADAPLSYNLDDIDPDTVLPALLSKGEAVDYELTLDDASMGGADVIRAWVDKGGAGERLVFTFSVSSVGAATLTLNDQLDHAAGGGENTALLLAGGGTVSVIDFSAMLLILDADNDPLATEAGFLTYAVQDDVPVLTGGTESGSVDEDDLQTALSDGSDTGTNPLTATGDLSALVTAGTDEPAAWSLLVDTSGLPALSSKGVALSYAVVGDTLTATAGAITVFTLVLDGDGTYTYTQFDQLDHATGNGQSSLTIDFSSVVQAADYDDDTIGLPASTFEITVVDDISAIGPIANSTIDFASGESATKTLNGVIGADENNATNLSAAGTKTYTFTSYSGDTSGNAPAAVPGLLAELSSDATTVTYYVDGDGVAGFTAGDTKYYDVVLDQTNGTYTFSVYQNPPPAELNFDFDGFPSGKQIYGVFGAKDQGGVVDPDGPAILVFGEGVNLVTSGTKAGQAVVGGSAGHFVNSSNAQNSGTALAIDNQTTDSGEGMFIAYVDDPEADTIVVGVGSSSQLTTAYGDADYLNFAALMPSNGAEVDISQVTPNGSLVDLQITAYSAVVPVSGGTDADGVDTDAEAYAFLQNPLTGASQEDIVEVIVRDGGGTILEHWALTGGAYVAEVDDAVIDVDFIDDGSGNHSAIIYNAADNYSIEFITADEHNLALVENVDTDGDGFDIGGFNITEAQPTPDQKFDFTVQITDFDGDTDTASFSVSLDGTGLYDNDAVAGV</sequence>
<evidence type="ECO:0000259" key="2">
    <source>
        <dbReference type="Pfam" id="PF19116"/>
    </source>
</evidence>
<evidence type="ECO:0000313" key="3">
    <source>
        <dbReference type="EMBL" id="MCT8330348.1"/>
    </source>
</evidence>
<dbReference type="Pfam" id="PF19116">
    <property type="entry name" value="DUF5801"/>
    <property type="match status" value="1"/>
</dbReference>
<protein>
    <submittedName>
        <fullName evidence="3">DUF5801 domain-containing protein</fullName>
    </submittedName>
</protein>
<name>A0ABT2NN47_9RHOB</name>
<accession>A0ABT2NN47</accession>
<dbReference type="Proteomes" id="UP001205601">
    <property type="component" value="Unassembled WGS sequence"/>
</dbReference>
<feature type="domain" description="DUF5801" evidence="2">
    <location>
        <begin position="46"/>
        <end position="213"/>
    </location>
</feature>